<dbReference type="EMBL" id="PKSM01000069">
    <property type="protein sequence ID" value="POW18206.1"/>
    <property type="molecule type" value="Genomic_DNA"/>
</dbReference>
<name>A0A2S4W8X0_9BASI</name>
<feature type="region of interest" description="Disordered" evidence="2">
    <location>
        <begin position="741"/>
        <end position="844"/>
    </location>
</feature>
<feature type="compositionally biased region" description="Polar residues" evidence="2">
    <location>
        <begin position="408"/>
        <end position="420"/>
    </location>
</feature>
<dbReference type="VEuPathDB" id="FungiDB:PSHT_06071"/>
<feature type="non-terminal residue" evidence="3">
    <location>
        <position position="1"/>
    </location>
</feature>
<feature type="region of interest" description="Disordered" evidence="2">
    <location>
        <begin position="1155"/>
        <end position="1202"/>
    </location>
</feature>
<sequence length="1629" mass="180278">RLSLETWNAQSSNPEQSGNARLVTAVAAQPARLAGAQARRTSNIKSRHAAMARTSQPHRTLRHQKDHTQNDRTHLITQNTVPIADACPDSDGEEDSFDVTSLVPSASNSMSQSGFAGGYASERTGASDTFLHTNQDHTHHLRQLQKLIPSPATVSAHPERVSQCANDSSAFENSSAINSRRMRIPRVGVPVTLFEETSQELRLSDLSNHLNPTGHNSQGSSDEDGCTTMYAPRGSPYQTSYSVKSDEPSNGYEAAPSIDERQSEQDTKLEASNERSHIAPQDYRTTQENRRHALAESIGLNTTTFSQAGPSSIARHSHANHVGTENQRSTNGRFHQPADNMTPATNHSQSRLSSISSYFNSAKKYLSSTMGPAQSNSLDYGDEDTPPTSFFGNQSESEDEHKDEARKGTTTAPSRTASEALQTYCSHEELSRLSRNRDGSCYDSGEIGALSDVDRTPTAYSKPSALAFNKTPSFLNFNFCEPPDQSQAFSSKGPATMTSQVIGQLPRPSLCSTSYTRPEFESQPSAQIPSIPAVTPFQRPVTTNAAWMTSVVKTPSKLQISYVPTSPSSTPSPNQSGNLSIGTTNQERFESRIIDHSSPSFHKSARSGFIYSNSSTGERTLMATPQHVKRKREFEKTFLNSPLPSRDSDGKAAASTSGEARIFHQSQQTTSILHGMNGQSWSHLQDQSLPQFAPNQSFGLEFSLPIEIKDWSIHHSPPPACQDDNHSPSHDVDAVISRSCGADAEVSSMKQNSSAEQTSTAVDAKQSELTQMSRFPTKTTSTTGDGSLFGPHASQLAPLPHFSPLRLPEPRPNPSGSQAPMFPISKREDSPLTARTKRRDMDAGQVNVLSRSILRPRSSGQPQDPTWLQYSESGQQDNVLPNWLLFNRTRGLVDKAGPKSPLVTRLKPPLSDMVDDSVYMTPDTSLMADNHEHIIDTETKTQTLDLGGHLIDQDIDDEKSYSRIVPGQDDLPLAWEANIFSRYRILVSLAENFQKDLSIKNQVIQVLKTDRDQACRNRDETEQKMKEMTESLQEAVLQQKSNQDQHAQRIASIVENLTSEIDSMMVKCETNSAEEKKGVSADDVHQFQTQLQSSKAAMEQIQELPADYKSSIAELELCNFQQAEKIAADQKEIAMLRQQIDRLQGQATSGTLAATETITAGRLSPARRDGKANGSTQLSNAPGAQGQELSETPRREAKAVDEREALRMKIEIESLSKQLAIVSVKDQDLKHVKENVRMLEEEAKARMESLAELRTESLSLQHELKNTKKALKLAQDEQAEASERINQLQLQLDSVNQEKLFESQVNLAKLTESRDGFNADLSELMAKLKASNQETEQLQIEVERLRSDTCKDCQSKEIQSIVLQEERNTLQRKLDECKAQSADREVQIVRLRKARQELRDDVEGLNIALQAKQQENSYLKRDRHVRETGLTSSSLATSTKTTSNRASIRLASRTTTEGKLDPAEEKSTHPTARLVTHNPRKPTSENRAMLSSIGNRSIKSVTIIPSDQTLRKTPFLDRKTSSVGLSRRSNFMSQQNEDESLPANHQHESIHAGKHEIHPKVRRTPSSIIPKHNSHTNPLKHSSNRTNQTLSRTSSFVRSSSTLVGSEQKILVYLLHSSILVHMVSILVI</sequence>
<keyword evidence="1" id="KW-0175">Coiled coil</keyword>
<accession>A0A2S4W8X0</accession>
<feature type="coiled-coil region" evidence="1">
    <location>
        <begin position="1004"/>
        <end position="1038"/>
    </location>
</feature>
<reference evidence="4" key="2">
    <citation type="journal article" date="2018" name="BMC Genomics">
        <title>Genomic insights into host adaptation between the wheat stripe rust pathogen (Puccinia striiformis f. sp. tritici) and the barley stripe rust pathogen (Puccinia striiformis f. sp. hordei).</title>
        <authorList>
            <person name="Xia C."/>
            <person name="Wang M."/>
            <person name="Yin C."/>
            <person name="Cornejo O.E."/>
            <person name="Hulbert S.H."/>
            <person name="Chen X."/>
        </authorList>
    </citation>
    <scope>NUCLEOTIDE SEQUENCE [LARGE SCALE GENOMIC DNA]</scope>
    <source>
        <strain evidence="4">93TX-2</strain>
    </source>
</reference>
<feature type="region of interest" description="Disordered" evidence="2">
    <location>
        <begin position="639"/>
        <end position="658"/>
    </location>
</feature>
<feature type="compositionally biased region" description="Polar residues" evidence="2">
    <location>
        <begin position="386"/>
        <end position="395"/>
    </location>
</feature>
<feature type="compositionally biased region" description="Polar residues" evidence="2">
    <location>
        <begin position="206"/>
        <end position="220"/>
    </location>
</feature>
<feature type="compositionally biased region" description="Polar residues" evidence="2">
    <location>
        <begin position="342"/>
        <end position="353"/>
    </location>
</feature>
<feature type="compositionally biased region" description="Polar residues" evidence="2">
    <location>
        <begin position="748"/>
        <end position="785"/>
    </location>
</feature>
<keyword evidence="4" id="KW-1185">Reference proteome</keyword>
<comment type="caution">
    <text evidence="3">The sequence shown here is derived from an EMBL/GenBank/DDBJ whole genome shotgun (WGS) entry which is preliminary data.</text>
</comment>
<reference evidence="4" key="3">
    <citation type="journal article" date="2018" name="Mol. Plant Microbe Interact.">
        <title>Genome sequence resources for the wheat stripe rust pathogen (Puccinia striiformis f. sp. tritici) and the barley stripe rust pathogen (Puccinia striiformis f. sp. hordei).</title>
        <authorList>
            <person name="Xia C."/>
            <person name="Wang M."/>
            <person name="Yin C."/>
            <person name="Cornejo O.E."/>
            <person name="Hulbert S.H."/>
            <person name="Chen X."/>
        </authorList>
    </citation>
    <scope>NUCLEOTIDE SEQUENCE [LARGE SCALE GENOMIC DNA]</scope>
    <source>
        <strain evidence="4">93TX-2</strain>
    </source>
</reference>
<proteinExistence type="predicted"/>
<feature type="compositionally biased region" description="Polar residues" evidence="2">
    <location>
        <begin position="1173"/>
        <end position="1190"/>
    </location>
</feature>
<feature type="region of interest" description="Disordered" evidence="2">
    <location>
        <begin position="368"/>
        <end position="420"/>
    </location>
</feature>
<protein>
    <submittedName>
        <fullName evidence="3">Uncharacterized protein</fullName>
    </submittedName>
</protein>
<feature type="compositionally biased region" description="Basic and acidic residues" evidence="2">
    <location>
        <begin position="258"/>
        <end position="277"/>
    </location>
</feature>
<dbReference type="OrthoDB" id="2507308at2759"/>
<feature type="compositionally biased region" description="Low complexity" evidence="2">
    <location>
        <begin position="1431"/>
        <end position="1443"/>
    </location>
</feature>
<evidence type="ECO:0000256" key="1">
    <source>
        <dbReference type="SAM" id="Coils"/>
    </source>
</evidence>
<feature type="region of interest" description="Disordered" evidence="2">
    <location>
        <begin position="33"/>
        <end position="70"/>
    </location>
</feature>
<evidence type="ECO:0000313" key="4">
    <source>
        <dbReference type="Proteomes" id="UP000238274"/>
    </source>
</evidence>
<feature type="compositionally biased region" description="Basic and acidic residues" evidence="2">
    <location>
        <begin position="1456"/>
        <end position="1468"/>
    </location>
</feature>
<feature type="compositionally biased region" description="Basic and acidic residues" evidence="2">
    <location>
        <begin position="1191"/>
        <end position="1202"/>
    </location>
</feature>
<feature type="compositionally biased region" description="Polar residues" evidence="2">
    <location>
        <begin position="1575"/>
        <end position="1589"/>
    </location>
</feature>
<feature type="region of interest" description="Disordered" evidence="2">
    <location>
        <begin position="206"/>
        <end position="287"/>
    </location>
</feature>
<dbReference type="Proteomes" id="UP000238274">
    <property type="component" value="Unassembled WGS sequence"/>
</dbReference>
<feature type="region of interest" description="Disordered" evidence="2">
    <location>
        <begin position="303"/>
        <end position="353"/>
    </location>
</feature>
<feature type="non-terminal residue" evidence="3">
    <location>
        <position position="1629"/>
    </location>
</feature>
<gene>
    <name evidence="3" type="ORF">PSHT_06071</name>
</gene>
<evidence type="ECO:0000313" key="3">
    <source>
        <dbReference type="EMBL" id="POW18206.1"/>
    </source>
</evidence>
<organism evidence="3 4">
    <name type="scientific">Puccinia striiformis</name>
    <dbReference type="NCBI Taxonomy" id="27350"/>
    <lineage>
        <taxon>Eukaryota</taxon>
        <taxon>Fungi</taxon>
        <taxon>Dikarya</taxon>
        <taxon>Basidiomycota</taxon>
        <taxon>Pucciniomycotina</taxon>
        <taxon>Pucciniomycetes</taxon>
        <taxon>Pucciniales</taxon>
        <taxon>Pucciniaceae</taxon>
        <taxon>Puccinia</taxon>
    </lineage>
</organism>
<feature type="coiled-coil region" evidence="1">
    <location>
        <begin position="1222"/>
        <end position="1415"/>
    </location>
</feature>
<feature type="compositionally biased region" description="Polar residues" evidence="2">
    <location>
        <begin position="368"/>
        <end position="378"/>
    </location>
</feature>
<evidence type="ECO:0000256" key="2">
    <source>
        <dbReference type="SAM" id="MobiDB-lite"/>
    </source>
</evidence>
<feature type="region of interest" description="Disordered" evidence="2">
    <location>
        <begin position="1565"/>
        <end position="1598"/>
    </location>
</feature>
<feature type="compositionally biased region" description="Polar residues" evidence="2">
    <location>
        <begin position="323"/>
        <end position="333"/>
    </location>
</feature>
<reference evidence="3 4" key="1">
    <citation type="submission" date="2017-12" db="EMBL/GenBank/DDBJ databases">
        <title>Gene loss provides genomic basis for host adaptation in cereal stripe rust fungi.</title>
        <authorList>
            <person name="Xia C."/>
        </authorList>
    </citation>
    <scope>NUCLEOTIDE SEQUENCE [LARGE SCALE GENOMIC DNA]</scope>
    <source>
        <strain evidence="3 4">93TX-2</strain>
    </source>
</reference>
<feature type="region of interest" description="Disordered" evidence="2">
    <location>
        <begin position="1426"/>
        <end position="1486"/>
    </location>
</feature>